<accession>A0ABN6CRA0</accession>
<evidence type="ECO:0000313" key="1">
    <source>
        <dbReference type="EMBL" id="BCJ47741.1"/>
    </source>
</evidence>
<organism evidence="1 2">
    <name type="scientific">Actinoplanes ianthinogenes</name>
    <dbReference type="NCBI Taxonomy" id="122358"/>
    <lineage>
        <taxon>Bacteria</taxon>
        <taxon>Bacillati</taxon>
        <taxon>Actinomycetota</taxon>
        <taxon>Actinomycetes</taxon>
        <taxon>Micromonosporales</taxon>
        <taxon>Micromonosporaceae</taxon>
        <taxon>Actinoplanes</taxon>
    </lineage>
</organism>
<name>A0ABN6CRA0_9ACTN</name>
<sequence length="126" mass="13792">MSHAHYVCVPCRRSSKLPWDAVEHPCPQCRVPMVLAGPDFAAPRRRNASGWAAVAAVLAEGLLYDGFEPCGCGHDPKFRPRTRAQVRERRRLAARRGVTLAFLLGARDPYEDVPAGQGVSVAASQR</sequence>
<proteinExistence type="predicted"/>
<reference evidence="1 2" key="1">
    <citation type="submission" date="2020-08" db="EMBL/GenBank/DDBJ databases">
        <title>Whole genome shotgun sequence of Actinoplanes ianthinogenes NBRC 13996.</title>
        <authorList>
            <person name="Komaki H."/>
            <person name="Tamura T."/>
        </authorList>
    </citation>
    <scope>NUCLEOTIDE SEQUENCE [LARGE SCALE GENOMIC DNA]</scope>
    <source>
        <strain evidence="1 2">NBRC 13996</strain>
    </source>
</reference>
<dbReference type="EMBL" id="AP023356">
    <property type="protein sequence ID" value="BCJ47741.1"/>
    <property type="molecule type" value="Genomic_DNA"/>
</dbReference>
<evidence type="ECO:0008006" key="3">
    <source>
        <dbReference type="Google" id="ProtNLM"/>
    </source>
</evidence>
<keyword evidence="2" id="KW-1185">Reference proteome</keyword>
<evidence type="ECO:0000313" key="2">
    <source>
        <dbReference type="Proteomes" id="UP000676967"/>
    </source>
</evidence>
<gene>
    <name evidence="1" type="ORF">Aiant_83980</name>
</gene>
<protein>
    <recommendedName>
        <fullName evidence="3">Deoxyxylulose-5-phosphate synthase</fullName>
    </recommendedName>
</protein>
<dbReference type="Proteomes" id="UP000676967">
    <property type="component" value="Chromosome"/>
</dbReference>